<feature type="region of interest" description="Disordered" evidence="1">
    <location>
        <begin position="345"/>
        <end position="382"/>
    </location>
</feature>
<feature type="region of interest" description="Disordered" evidence="1">
    <location>
        <begin position="140"/>
        <end position="164"/>
    </location>
</feature>
<evidence type="ECO:0000259" key="3">
    <source>
        <dbReference type="PROSITE" id="PS50200"/>
    </source>
</evidence>
<evidence type="ECO:0000256" key="1">
    <source>
        <dbReference type="SAM" id="MobiDB-lite"/>
    </source>
</evidence>
<dbReference type="PANTHER" id="PTHR28474">
    <property type="entry name" value="TRANSMEMBRANE PROTEIN 72"/>
    <property type="match status" value="1"/>
</dbReference>
<evidence type="ECO:0000313" key="6">
    <source>
        <dbReference type="Proteomes" id="UP000011518"/>
    </source>
</evidence>
<dbReference type="InterPro" id="IPR029071">
    <property type="entry name" value="Ubiquitin-like_domsf"/>
</dbReference>
<dbReference type="Pfam" id="PF16517">
    <property type="entry name" value="Nore1-SARAH"/>
    <property type="match status" value="1"/>
</dbReference>
<dbReference type="InParanoid" id="L9KW78"/>
<feature type="compositionally biased region" description="Polar residues" evidence="1">
    <location>
        <begin position="568"/>
        <end position="580"/>
    </location>
</feature>
<dbReference type="eggNOG" id="ENOG502RXMX">
    <property type="taxonomic scope" value="Eukaryota"/>
</dbReference>
<proteinExistence type="predicted"/>
<feature type="compositionally biased region" description="Low complexity" evidence="1">
    <location>
        <begin position="153"/>
        <end position="164"/>
    </location>
</feature>
<reference evidence="6" key="2">
    <citation type="journal article" date="2013" name="Nat. Commun.">
        <title>Genome of the Chinese tree shrew.</title>
        <authorList>
            <person name="Fan Y."/>
            <person name="Huang Z.Y."/>
            <person name="Cao C.C."/>
            <person name="Chen C.S."/>
            <person name="Chen Y.X."/>
            <person name="Fan D.D."/>
            <person name="He J."/>
            <person name="Hou H.L."/>
            <person name="Hu L."/>
            <person name="Hu X.T."/>
            <person name="Jiang X.T."/>
            <person name="Lai R."/>
            <person name="Lang Y.S."/>
            <person name="Liang B."/>
            <person name="Liao S.G."/>
            <person name="Mu D."/>
            <person name="Ma Y.Y."/>
            <person name="Niu Y.Y."/>
            <person name="Sun X.Q."/>
            <person name="Xia J.Q."/>
            <person name="Xiao J."/>
            <person name="Xiong Z.Q."/>
            <person name="Xu L."/>
            <person name="Yang L."/>
            <person name="Zhang Y."/>
            <person name="Zhao W."/>
            <person name="Zhao X.D."/>
            <person name="Zheng Y.T."/>
            <person name="Zhou J.M."/>
            <person name="Zhu Y.B."/>
            <person name="Zhang G.J."/>
            <person name="Wang J."/>
            <person name="Yao Y.G."/>
        </authorList>
    </citation>
    <scope>NUCLEOTIDE SEQUENCE [LARGE SCALE GENOMIC DNA]</scope>
</reference>
<dbReference type="CDD" id="cd17222">
    <property type="entry name" value="RA_RASSF4"/>
    <property type="match status" value="1"/>
</dbReference>
<accession>L9KW78</accession>
<dbReference type="PANTHER" id="PTHR28474:SF1">
    <property type="entry name" value="TRANSMEMBRANE PROTEIN 72"/>
    <property type="match status" value="1"/>
</dbReference>
<dbReference type="PROSITE" id="PS50200">
    <property type="entry name" value="RA"/>
    <property type="match status" value="1"/>
</dbReference>
<dbReference type="Pfam" id="PF16054">
    <property type="entry name" value="TMEM72"/>
    <property type="match status" value="1"/>
</dbReference>
<dbReference type="SUPFAM" id="SSF54236">
    <property type="entry name" value="Ubiquitin-like"/>
    <property type="match status" value="1"/>
</dbReference>
<gene>
    <name evidence="5" type="ORF">TREES_T100006520</name>
</gene>
<dbReference type="FunCoup" id="L9KW78">
    <property type="interactions" value="430"/>
</dbReference>
<feature type="domain" description="Ras-associating" evidence="3">
    <location>
        <begin position="663"/>
        <end position="751"/>
    </location>
</feature>
<dbReference type="SMART" id="SM00314">
    <property type="entry name" value="RA"/>
    <property type="match status" value="1"/>
</dbReference>
<dbReference type="InterPro" id="IPR033622">
    <property type="entry name" value="RASSF4_RA"/>
</dbReference>
<reference evidence="6" key="1">
    <citation type="submission" date="2012-07" db="EMBL/GenBank/DDBJ databases">
        <title>Genome of the Chinese tree shrew, a rising model animal genetically related to primates.</title>
        <authorList>
            <person name="Zhang G."/>
            <person name="Fan Y."/>
            <person name="Yao Y."/>
            <person name="Huang Z."/>
        </authorList>
    </citation>
    <scope>NUCLEOTIDE SEQUENCE [LARGE SCALE GENOMIC DNA]</scope>
</reference>
<keyword evidence="2" id="KW-1133">Transmembrane helix</keyword>
<dbReference type="STRING" id="246437.L9KW78"/>
<dbReference type="InterPro" id="IPR000159">
    <property type="entry name" value="RA_dom"/>
</dbReference>
<protein>
    <submittedName>
        <fullName evidence="5">Transmembrane protein 72</fullName>
    </submittedName>
</protein>
<feature type="domain" description="SARAH" evidence="4">
    <location>
        <begin position="759"/>
        <end position="806"/>
    </location>
</feature>
<dbReference type="InterPro" id="IPR011524">
    <property type="entry name" value="SARAH_dom"/>
</dbReference>
<dbReference type="InterPro" id="IPR032055">
    <property type="entry name" value="TMEM72"/>
</dbReference>
<dbReference type="GO" id="GO:0007165">
    <property type="term" value="P:signal transduction"/>
    <property type="evidence" value="ECO:0007669"/>
    <property type="project" value="InterPro"/>
</dbReference>
<feature type="transmembrane region" description="Helical" evidence="2">
    <location>
        <begin position="86"/>
        <end position="107"/>
    </location>
</feature>
<name>L9KW78_TUPCH</name>
<dbReference type="Gene3D" id="3.10.20.90">
    <property type="entry name" value="Phosphatidylinositol 3-kinase Catalytic Subunit, Chain A, domain 1"/>
    <property type="match status" value="1"/>
</dbReference>
<dbReference type="PROSITE" id="PS50951">
    <property type="entry name" value="SARAH"/>
    <property type="match status" value="1"/>
</dbReference>
<dbReference type="Proteomes" id="UP000011518">
    <property type="component" value="Unassembled WGS sequence"/>
</dbReference>
<keyword evidence="6" id="KW-1185">Reference proteome</keyword>
<evidence type="ECO:0000259" key="4">
    <source>
        <dbReference type="PROSITE" id="PS50951"/>
    </source>
</evidence>
<dbReference type="CDD" id="cd21894">
    <property type="entry name" value="SARAH_RASSF4"/>
    <property type="match status" value="1"/>
</dbReference>
<dbReference type="Pfam" id="PF00788">
    <property type="entry name" value="RA"/>
    <property type="match status" value="1"/>
</dbReference>
<dbReference type="EMBL" id="KB320639">
    <property type="protein sequence ID" value="ELW66744.1"/>
    <property type="molecule type" value="Genomic_DNA"/>
</dbReference>
<feature type="transmembrane region" description="Helical" evidence="2">
    <location>
        <begin position="12"/>
        <end position="29"/>
    </location>
</feature>
<keyword evidence="2" id="KW-0472">Membrane</keyword>
<dbReference type="AlphaFoldDB" id="L9KW78"/>
<sequence length="810" mass="89238">MKLQVFWTGLEYTCRLLGITTAAVLIGVGTETFLQGQFRSLAFYLLFTGAAVAVCEGSYFVAQLLGLCFQCQPGSLAGRARTKAHWLGCFQKFLAYVLLSVACFLHPVLVWHVTIPGSMLIVTGLAYFLLSKGKKSKAAPAVPASPEQYTDPSGSTVSTTGSGDTEQTYTFHRALKKGPGSFFNHMKSILKGTKKHSVLQPPDSLTELSLEPADPLAKRKQVHFEDSVVRIIPSLAEGLDDGDSEAAQRAKLILEASLRAPCIPTKLGLLQDSKKMMQLKDAEGPAQRAAVNARVQGAGPALGVLCARITGELPGEVMVQRGGSAVLGHLVTGCEVINTFAQNGKERKGNGEQEESGQAGQSSTTGLRRRQSAQKEQGNEPGSFQDYIQEMKEDGPPSSHVPISDSKSIMKSELLSLLKTYNCYHEGKSFQLRHREEEGALIIEGLLNIAWGLRRPIRLQMQDDRERVHLPSASWTPRQPSCLPSHLVGKKRGLQPGGPHHSYKLVILGISCSGFRIPTNSASCFPALPVMSEFVFVDLSESRHQPPWPETLSCRLEVDPSKAALLTPPQQTHLADTVQTRPGKEPPPKDGGVTAEELGAQPLSKAESSRDSSGPQEEDEEIPQLMRTKSDASCTIQRRPKSRAPGEAQRIRRHRFSINGHFYNHKTSVFTPAYGSVTNVRVNSTMTTLQVLTLLLNKFRVEDGPSEFALYIVHESGERTKLKDCEYPLISRILHGPCEKIARMFLMEADLGVEVPHDVAQYIKFEMPVLDSFVEKLKEEEEREIIKLTMKFQALRLTMLRRLEQLVEAK</sequence>
<organism evidence="5 6">
    <name type="scientific">Tupaia chinensis</name>
    <name type="common">Chinese tree shrew</name>
    <name type="synonym">Tupaia belangeri chinensis</name>
    <dbReference type="NCBI Taxonomy" id="246437"/>
    <lineage>
        <taxon>Eukaryota</taxon>
        <taxon>Metazoa</taxon>
        <taxon>Chordata</taxon>
        <taxon>Craniata</taxon>
        <taxon>Vertebrata</taxon>
        <taxon>Euteleostomi</taxon>
        <taxon>Mammalia</taxon>
        <taxon>Eutheria</taxon>
        <taxon>Euarchontoglires</taxon>
        <taxon>Scandentia</taxon>
        <taxon>Tupaiidae</taxon>
        <taxon>Tupaia</taxon>
    </lineage>
</organism>
<feature type="transmembrane region" description="Helical" evidence="2">
    <location>
        <begin position="41"/>
        <end position="65"/>
    </location>
</feature>
<feature type="region of interest" description="Disordered" evidence="1">
    <location>
        <begin position="565"/>
        <end position="648"/>
    </location>
</feature>
<evidence type="ECO:0000313" key="5">
    <source>
        <dbReference type="EMBL" id="ELW66744.1"/>
    </source>
</evidence>
<keyword evidence="2 5" id="KW-0812">Transmembrane</keyword>
<feature type="compositionally biased region" description="Polar residues" evidence="1">
    <location>
        <begin position="356"/>
        <end position="366"/>
    </location>
</feature>
<evidence type="ECO:0000256" key="2">
    <source>
        <dbReference type="SAM" id="Phobius"/>
    </source>
</evidence>